<dbReference type="InterPro" id="IPR005101">
    <property type="entry name" value="Cryptochr/Photolyase_FAD-bd"/>
</dbReference>
<keyword evidence="2 5" id="KW-0285">Flavoprotein</keyword>
<evidence type="ECO:0000259" key="8">
    <source>
        <dbReference type="PROSITE" id="PS51645"/>
    </source>
</evidence>
<dbReference type="GO" id="GO:0003904">
    <property type="term" value="F:deoxyribodipyrimidine photo-lyase activity"/>
    <property type="evidence" value="ECO:0007669"/>
    <property type="project" value="TreeGrafter"/>
</dbReference>
<dbReference type="PANTHER" id="PTHR11455:SF9">
    <property type="entry name" value="CRYPTOCHROME CIRCADIAN CLOCK 5 ISOFORM X1"/>
    <property type="match status" value="1"/>
</dbReference>
<dbReference type="GO" id="GO:0005737">
    <property type="term" value="C:cytoplasm"/>
    <property type="evidence" value="ECO:0007669"/>
    <property type="project" value="TreeGrafter"/>
</dbReference>
<evidence type="ECO:0000256" key="1">
    <source>
        <dbReference type="ARBA" id="ARBA00005862"/>
    </source>
</evidence>
<feature type="compositionally biased region" description="Polar residues" evidence="7">
    <location>
        <begin position="532"/>
        <end position="541"/>
    </location>
</feature>
<dbReference type="KEGG" id="pti:PHATRDRAFT_27429"/>
<feature type="binding site" evidence="5">
    <location>
        <begin position="277"/>
        <end position="281"/>
    </location>
    <ligand>
        <name>FAD</name>
        <dbReference type="ChEBI" id="CHEBI:57692"/>
    </ligand>
</feature>
<dbReference type="SMR" id="B7FZ64"/>
<dbReference type="GO" id="GO:0003677">
    <property type="term" value="F:DNA binding"/>
    <property type="evidence" value="ECO:0007669"/>
    <property type="project" value="TreeGrafter"/>
</dbReference>
<dbReference type="PaxDb" id="2850-Phatr27429"/>
<evidence type="ECO:0000256" key="4">
    <source>
        <dbReference type="ARBA" id="ARBA00022827"/>
    </source>
</evidence>
<keyword evidence="10" id="KW-1185">Reference proteome</keyword>
<dbReference type="GO" id="GO:0043153">
    <property type="term" value="P:entrainment of circadian clock by photoperiod"/>
    <property type="evidence" value="ECO:0007669"/>
    <property type="project" value="TreeGrafter"/>
</dbReference>
<feature type="site" description="Electron transfer via tryptophanyl radical" evidence="6">
    <location>
        <position position="351"/>
    </location>
</feature>
<evidence type="ECO:0000256" key="5">
    <source>
        <dbReference type="PIRSR" id="PIRSR602081-1"/>
    </source>
</evidence>
<dbReference type="SUPFAM" id="SSF48173">
    <property type="entry name" value="Cryptochrome/photolyase FAD-binding domain"/>
    <property type="match status" value="1"/>
</dbReference>
<dbReference type="Gene3D" id="1.10.579.10">
    <property type="entry name" value="DNA Cyclobutane Dipyrimidine Photolyase, subunit A, domain 3"/>
    <property type="match status" value="1"/>
</dbReference>
<dbReference type="Gene3D" id="1.25.40.80">
    <property type="match status" value="1"/>
</dbReference>
<gene>
    <name evidence="9" type="primary">CPF1</name>
    <name evidence="9" type="ORF">PHATRDRAFT_27429</name>
</gene>
<dbReference type="GO" id="GO:0003913">
    <property type="term" value="F:DNA photolyase activity"/>
    <property type="evidence" value="ECO:0000314"/>
    <property type="project" value="CACAO"/>
</dbReference>
<reference evidence="10" key="2">
    <citation type="submission" date="2008-08" db="EMBL/GenBank/DDBJ databases">
        <authorList>
            <consortium name="Diatom Consortium"/>
            <person name="Grigoriev I."/>
            <person name="Grimwood J."/>
            <person name="Kuo A."/>
            <person name="Otillar R.P."/>
            <person name="Salamov A."/>
            <person name="Detter J.C."/>
            <person name="Lindquist E."/>
            <person name="Shapiro H."/>
            <person name="Lucas S."/>
            <person name="Glavina del Rio T."/>
            <person name="Pitluck S."/>
            <person name="Rokhsar D."/>
            <person name="Bowler C."/>
        </authorList>
    </citation>
    <scope>GENOME REANNOTATION</scope>
    <source>
        <strain evidence="10">CCAP 1055/1</strain>
    </source>
</reference>
<comment type="cofactor">
    <cofactor evidence="5">
        <name>FAD</name>
        <dbReference type="ChEBI" id="CHEBI:57692"/>
    </cofactor>
    <text evidence="5">Binds 1 FAD per subunit.</text>
</comment>
<dbReference type="InterPro" id="IPR014729">
    <property type="entry name" value="Rossmann-like_a/b/a_fold"/>
</dbReference>
<evidence type="ECO:0000256" key="3">
    <source>
        <dbReference type="ARBA" id="ARBA00022741"/>
    </source>
</evidence>
<protein>
    <submittedName>
        <fullName evidence="9">Cryptochrome photolyase family 1</fullName>
    </submittedName>
</protein>
<dbReference type="STRING" id="556484.B7FZ64"/>
<dbReference type="InterPro" id="IPR006050">
    <property type="entry name" value="DNA_photolyase_N"/>
</dbReference>
<keyword evidence="3" id="KW-0547">Nucleotide-binding</keyword>
<comment type="similarity">
    <text evidence="1">Belongs to the DNA photolyase class-1 family.</text>
</comment>
<dbReference type="OrthoDB" id="435881at2759"/>
<evidence type="ECO:0000313" key="10">
    <source>
        <dbReference type="Proteomes" id="UP000000759"/>
    </source>
</evidence>
<feature type="site" description="Electron transfer via tryptophanyl radical" evidence="6">
    <location>
        <position position="405"/>
    </location>
</feature>
<evidence type="ECO:0000256" key="6">
    <source>
        <dbReference type="PIRSR" id="PIRSR602081-2"/>
    </source>
</evidence>
<dbReference type="FunFam" id="1.10.579.10:FF:000004">
    <property type="entry name" value="Cryptochrome-1"/>
    <property type="match status" value="1"/>
</dbReference>
<dbReference type="InterPro" id="IPR036155">
    <property type="entry name" value="Crypto/Photolyase_N_sf"/>
</dbReference>
<dbReference type="InterPro" id="IPR002081">
    <property type="entry name" value="Cryptochrome/DNA_photolyase_1"/>
</dbReference>
<organism evidence="9 10">
    <name type="scientific">Phaeodactylum tricornutum (strain CCAP 1055/1)</name>
    <dbReference type="NCBI Taxonomy" id="556484"/>
    <lineage>
        <taxon>Eukaryota</taxon>
        <taxon>Sar</taxon>
        <taxon>Stramenopiles</taxon>
        <taxon>Ochrophyta</taxon>
        <taxon>Bacillariophyta</taxon>
        <taxon>Bacillariophyceae</taxon>
        <taxon>Bacillariophycidae</taxon>
        <taxon>Naviculales</taxon>
        <taxon>Phaeodactylaceae</taxon>
        <taxon>Phaeodactylum</taxon>
    </lineage>
</organism>
<dbReference type="GeneID" id="7201137"/>
<dbReference type="Pfam" id="PF00875">
    <property type="entry name" value="DNA_photolyase"/>
    <property type="match status" value="1"/>
</dbReference>
<sequence length="550" mass="62963">MAKSEEKKHDVAIHWFRNGLRFHDNPCLLDACQKSESLLPIYVVDPEFPFAQTAGCRAGTIRANFLLESINEVDEKLRKMGSQLVVVLGKSHEVLPEIVATTQAKALFYEQEAAAPVREQDAETIQAIKNRLKRDGKNYECKFEAYATHTLHPMERYLAQCKDHTAPSTYGSFTKIFNKMSVAKEVNEVKEVPSLPNKSVKLLEKSFAEALRMPTLKDLGYAAAADDMKNSGKGGYAFAGGENAAIELLAKNMARSQWVATFEKPKTSPNDATRPSTTALSPYVKHGCISPRRFYHELSKVYSKYNSKETSKPPVSLHGQLMWRDFNYLVGYSTPNFDKMIDNPIARQIPWDDDPDLLLAWKMSKTGYPYIDAIMTQLRETGWIHHLARHSVACFLTRGDLWQSWEDGATVFEEYLIDADWSINNFNWQWLSCTAHFYQYFRCYSPIAFGKKTDPNGDYIRKWLPQFKDMPAKYIYEPWEAPIELQKKVGVIVGENYPHPIVDHKLVSKNNMSRMKEAYDAQKNREPMPANESHSSGLNRDTSPKRQRRN</sequence>
<evidence type="ECO:0000256" key="7">
    <source>
        <dbReference type="SAM" id="MobiDB-lite"/>
    </source>
</evidence>
<dbReference type="GO" id="GO:0005634">
    <property type="term" value="C:nucleus"/>
    <property type="evidence" value="ECO:0007669"/>
    <property type="project" value="TreeGrafter"/>
</dbReference>
<dbReference type="RefSeq" id="XP_002180095.1">
    <property type="nucleotide sequence ID" value="XM_002180059.1"/>
</dbReference>
<accession>B7FZ64</accession>
<dbReference type="EMBL" id="CM000611">
    <property type="protein sequence ID" value="EEC48286.1"/>
    <property type="molecule type" value="Genomic_DNA"/>
</dbReference>
<reference evidence="9 10" key="1">
    <citation type="journal article" date="2008" name="Nature">
        <title>The Phaeodactylum genome reveals the evolutionary history of diatom genomes.</title>
        <authorList>
            <person name="Bowler C."/>
            <person name="Allen A.E."/>
            <person name="Badger J.H."/>
            <person name="Grimwood J."/>
            <person name="Jabbari K."/>
            <person name="Kuo A."/>
            <person name="Maheswari U."/>
            <person name="Martens C."/>
            <person name="Maumus F."/>
            <person name="Otillar R.P."/>
            <person name="Rayko E."/>
            <person name="Salamov A."/>
            <person name="Vandepoele K."/>
            <person name="Beszteri B."/>
            <person name="Gruber A."/>
            <person name="Heijde M."/>
            <person name="Katinka M."/>
            <person name="Mock T."/>
            <person name="Valentin K."/>
            <person name="Verret F."/>
            <person name="Berges J.A."/>
            <person name="Brownlee C."/>
            <person name="Cadoret J.P."/>
            <person name="Chiovitti A."/>
            <person name="Choi C.J."/>
            <person name="Coesel S."/>
            <person name="De Martino A."/>
            <person name="Detter J.C."/>
            <person name="Durkin C."/>
            <person name="Falciatore A."/>
            <person name="Fournet J."/>
            <person name="Haruta M."/>
            <person name="Huysman M.J."/>
            <person name="Jenkins B.D."/>
            <person name="Jiroutova K."/>
            <person name="Jorgensen R.E."/>
            <person name="Joubert Y."/>
            <person name="Kaplan A."/>
            <person name="Kroger N."/>
            <person name="Kroth P.G."/>
            <person name="La Roche J."/>
            <person name="Lindquist E."/>
            <person name="Lommer M."/>
            <person name="Martin-Jezequel V."/>
            <person name="Lopez P.J."/>
            <person name="Lucas S."/>
            <person name="Mangogna M."/>
            <person name="McGinnis K."/>
            <person name="Medlin L.K."/>
            <person name="Montsant A."/>
            <person name="Oudot-Le Secq M.P."/>
            <person name="Napoli C."/>
            <person name="Obornik M."/>
            <person name="Parker M.S."/>
            <person name="Petit J.L."/>
            <person name="Porcel B.M."/>
            <person name="Poulsen N."/>
            <person name="Robison M."/>
            <person name="Rychlewski L."/>
            <person name="Rynearson T.A."/>
            <person name="Schmutz J."/>
            <person name="Shapiro H."/>
            <person name="Siaut M."/>
            <person name="Stanley M."/>
            <person name="Sussman M.R."/>
            <person name="Taylor A.R."/>
            <person name="Vardi A."/>
            <person name="von Dassow P."/>
            <person name="Vyverman W."/>
            <person name="Willis A."/>
            <person name="Wyrwicz L.S."/>
            <person name="Rokhsar D.S."/>
            <person name="Weissenbach J."/>
            <person name="Armbrust E.V."/>
            <person name="Green B.R."/>
            <person name="Van de Peer Y."/>
            <person name="Grigoriev I.V."/>
        </authorList>
    </citation>
    <scope>NUCLEOTIDE SEQUENCE [LARGE SCALE GENOMIC DNA]</scope>
    <source>
        <strain evidence="9 10">CCAP 1055/1</strain>
    </source>
</reference>
<dbReference type="Pfam" id="PF03441">
    <property type="entry name" value="FAD_binding_7"/>
    <property type="match status" value="1"/>
</dbReference>
<dbReference type="AlphaFoldDB" id="B7FZ64"/>
<feature type="binding site" evidence="5">
    <location>
        <begin position="418"/>
        <end position="420"/>
    </location>
    <ligand>
        <name>FAD</name>
        <dbReference type="ChEBI" id="CHEBI:57692"/>
    </ligand>
</feature>
<dbReference type="InParanoid" id="B7FZ64"/>
<keyword evidence="4 5" id="KW-0274">FAD</keyword>
<feature type="site" description="Electron transfer via tryptophanyl radical" evidence="6">
    <location>
        <position position="428"/>
    </location>
</feature>
<proteinExistence type="inferred from homology"/>
<dbReference type="Proteomes" id="UP000000759">
    <property type="component" value="Chromosome 8"/>
</dbReference>
<feature type="region of interest" description="Disordered" evidence="7">
    <location>
        <begin position="518"/>
        <end position="550"/>
    </location>
</feature>
<dbReference type="GO" id="GO:0032922">
    <property type="term" value="P:circadian regulation of gene expression"/>
    <property type="evidence" value="ECO:0007669"/>
    <property type="project" value="TreeGrafter"/>
</dbReference>
<feature type="domain" description="Photolyase/cryptochrome alpha/beta" evidence="8">
    <location>
        <begin position="10"/>
        <end position="151"/>
    </location>
</feature>
<dbReference type="SUPFAM" id="SSF52425">
    <property type="entry name" value="Cryptochrome/photolyase, N-terminal domain"/>
    <property type="match status" value="1"/>
</dbReference>
<dbReference type="Gene3D" id="3.40.50.620">
    <property type="entry name" value="HUPs"/>
    <property type="match status" value="1"/>
</dbReference>
<dbReference type="PROSITE" id="PS51645">
    <property type="entry name" value="PHR_CRY_ALPHA_BETA"/>
    <property type="match status" value="1"/>
</dbReference>
<name>B7FZ64_PHATC</name>
<dbReference type="HOGENOM" id="CLU_010348_3_4_1"/>
<dbReference type="PANTHER" id="PTHR11455">
    <property type="entry name" value="CRYPTOCHROME"/>
    <property type="match status" value="1"/>
</dbReference>
<dbReference type="eggNOG" id="KOG0133">
    <property type="taxonomic scope" value="Eukaryota"/>
</dbReference>
<evidence type="ECO:0000313" key="9">
    <source>
        <dbReference type="EMBL" id="EEC48286.1"/>
    </source>
</evidence>
<dbReference type="InterPro" id="IPR036134">
    <property type="entry name" value="Crypto/Photolyase_FAD-like_sf"/>
</dbReference>
<evidence type="ECO:0000256" key="2">
    <source>
        <dbReference type="ARBA" id="ARBA00022630"/>
    </source>
</evidence>
<dbReference type="GO" id="GO:0071949">
    <property type="term" value="F:FAD binding"/>
    <property type="evidence" value="ECO:0007669"/>
    <property type="project" value="TreeGrafter"/>
</dbReference>